<evidence type="ECO:0000313" key="3">
    <source>
        <dbReference type="Proteomes" id="UP000286246"/>
    </source>
</evidence>
<keyword evidence="3" id="KW-1185">Reference proteome</keyword>
<evidence type="ECO:0000256" key="1">
    <source>
        <dbReference type="SAM" id="MobiDB-lite"/>
    </source>
</evidence>
<reference evidence="2 3" key="1">
    <citation type="submission" date="2018-09" db="EMBL/GenBank/DDBJ databases">
        <title>Genomic Encyclopedia of Type Strains, Phase III (KMG-III): the genomes of soil and plant-associated and newly described type strains.</title>
        <authorList>
            <person name="Whitman W."/>
        </authorList>
    </citation>
    <scope>NUCLEOTIDE SEQUENCE [LARGE SCALE GENOMIC DNA]</scope>
    <source>
        <strain evidence="2 3">CECT 7938</strain>
    </source>
</reference>
<proteinExistence type="predicted"/>
<name>A0A420B6I7_SPHD1</name>
<evidence type="ECO:0000313" key="2">
    <source>
        <dbReference type="EMBL" id="RKE52311.1"/>
    </source>
</evidence>
<dbReference type="OrthoDB" id="713836at2"/>
<accession>A0A420B6I7</accession>
<protein>
    <submittedName>
        <fullName evidence="2">Uncharacterized protein</fullName>
    </submittedName>
</protein>
<dbReference type="RefSeq" id="WP_120259366.1">
    <property type="nucleotide sequence ID" value="NZ_RAPY01000002.1"/>
</dbReference>
<feature type="compositionally biased region" description="Basic and acidic residues" evidence="1">
    <location>
        <begin position="46"/>
        <end position="71"/>
    </location>
</feature>
<feature type="region of interest" description="Disordered" evidence="1">
    <location>
        <begin position="45"/>
        <end position="124"/>
    </location>
</feature>
<comment type="caution">
    <text evidence="2">The sequence shown here is derived from an EMBL/GenBank/DDBJ whole genome shotgun (WGS) entry which is preliminary data.</text>
</comment>
<organism evidence="2 3">
    <name type="scientific">Sphingobacterium detergens</name>
    <dbReference type="NCBI Taxonomy" id="1145106"/>
    <lineage>
        <taxon>Bacteria</taxon>
        <taxon>Pseudomonadati</taxon>
        <taxon>Bacteroidota</taxon>
        <taxon>Sphingobacteriia</taxon>
        <taxon>Sphingobacteriales</taxon>
        <taxon>Sphingobacteriaceae</taxon>
        <taxon>Sphingobacterium</taxon>
    </lineage>
</organism>
<feature type="compositionally biased region" description="Basic and acidic residues" evidence="1">
    <location>
        <begin position="110"/>
        <end position="124"/>
    </location>
</feature>
<sequence length="124" mass="13693">MKSIVKKISSALQVILMAPVKLPAKIVGIVKYLALGLGIVESVLDGDEKPDSEVTKESPKLVEDRTDKDQQPDQAALEEESTMPENNTYRDPQIKKAKLSEESALLEETSELHDPGKEVRHADQ</sequence>
<dbReference type="Proteomes" id="UP000286246">
    <property type="component" value="Unassembled WGS sequence"/>
</dbReference>
<dbReference type="AlphaFoldDB" id="A0A420B6I7"/>
<gene>
    <name evidence="2" type="ORF">DFQ12_2545</name>
</gene>
<dbReference type="EMBL" id="RAPY01000002">
    <property type="protein sequence ID" value="RKE52311.1"/>
    <property type="molecule type" value="Genomic_DNA"/>
</dbReference>
<feature type="compositionally biased region" description="Basic and acidic residues" evidence="1">
    <location>
        <begin position="92"/>
        <end position="101"/>
    </location>
</feature>